<dbReference type="PROSITE" id="PS00018">
    <property type="entry name" value="EF_HAND_1"/>
    <property type="match status" value="1"/>
</dbReference>
<reference evidence="4" key="1">
    <citation type="journal article" date="2023" name="Mol. Biol. Evol.">
        <title>Third-Generation Sequencing Reveals the Adaptive Role of the Epigenome in Three Deep-Sea Polychaetes.</title>
        <authorList>
            <person name="Perez M."/>
            <person name="Aroh O."/>
            <person name="Sun Y."/>
            <person name="Lan Y."/>
            <person name="Juniper S.K."/>
            <person name="Young C.R."/>
            <person name="Angers B."/>
            <person name="Qian P.Y."/>
        </authorList>
    </citation>
    <scope>NUCLEOTIDE SEQUENCE</scope>
    <source>
        <strain evidence="4">P08H-3</strain>
    </source>
</reference>
<dbReference type="PROSITE" id="PS50222">
    <property type="entry name" value="EF_HAND_2"/>
    <property type="match status" value="1"/>
</dbReference>
<proteinExistence type="predicted"/>
<dbReference type="EMBL" id="JAODUP010000036">
    <property type="protein sequence ID" value="KAK2166725.1"/>
    <property type="molecule type" value="Genomic_DNA"/>
</dbReference>
<keyword evidence="1" id="KW-0677">Repeat</keyword>
<keyword evidence="5" id="KW-1185">Reference proteome</keyword>
<gene>
    <name evidence="4" type="ORF">LSH36_36g05008</name>
</gene>
<accession>A0AAD9K9S5</accession>
<protein>
    <recommendedName>
        <fullName evidence="3">EF-hand domain-containing protein</fullName>
    </recommendedName>
</protein>
<dbReference type="Pfam" id="PF13499">
    <property type="entry name" value="EF-hand_7"/>
    <property type="match status" value="1"/>
</dbReference>
<dbReference type="InterPro" id="IPR011992">
    <property type="entry name" value="EF-hand-dom_pair"/>
</dbReference>
<dbReference type="AlphaFoldDB" id="A0AAD9K9S5"/>
<feature type="domain" description="EF-hand" evidence="3">
    <location>
        <begin position="39"/>
        <end position="74"/>
    </location>
</feature>
<dbReference type="SMART" id="SM00054">
    <property type="entry name" value="EFh"/>
    <property type="match status" value="1"/>
</dbReference>
<evidence type="ECO:0000256" key="1">
    <source>
        <dbReference type="ARBA" id="ARBA00022737"/>
    </source>
</evidence>
<comment type="caution">
    <text evidence="4">The sequence shown here is derived from an EMBL/GenBank/DDBJ whole genome shotgun (WGS) entry which is preliminary data.</text>
</comment>
<dbReference type="InterPro" id="IPR050145">
    <property type="entry name" value="Centrin_CML-like"/>
</dbReference>
<dbReference type="FunFam" id="1.10.238.10:FF:000001">
    <property type="entry name" value="Calmodulin 1"/>
    <property type="match status" value="1"/>
</dbReference>
<dbReference type="InterPro" id="IPR002048">
    <property type="entry name" value="EF_hand_dom"/>
</dbReference>
<dbReference type="SUPFAM" id="SSF47473">
    <property type="entry name" value="EF-hand"/>
    <property type="match status" value="1"/>
</dbReference>
<dbReference type="CDD" id="cd00051">
    <property type="entry name" value="EFh"/>
    <property type="match status" value="1"/>
</dbReference>
<dbReference type="Gene3D" id="1.10.238.10">
    <property type="entry name" value="EF-hand"/>
    <property type="match status" value="1"/>
</dbReference>
<dbReference type="GO" id="GO:0005509">
    <property type="term" value="F:calcium ion binding"/>
    <property type="evidence" value="ECO:0007669"/>
    <property type="project" value="InterPro"/>
</dbReference>
<sequence length="93" mass="10536">MTSLQAPEELSDEKIEGNGIIEFHEFVDLMSRRPWGVQGSADELRSAFRVFDRDSTGQLSLAELRRTMKTIGEPVSDEDLDKMFSNLAIDGDW</sequence>
<name>A0AAD9K9S5_9ANNE</name>
<evidence type="ECO:0000313" key="4">
    <source>
        <dbReference type="EMBL" id="KAK2166725.1"/>
    </source>
</evidence>
<evidence type="ECO:0000313" key="5">
    <source>
        <dbReference type="Proteomes" id="UP001208570"/>
    </source>
</evidence>
<dbReference type="InterPro" id="IPR018247">
    <property type="entry name" value="EF_Hand_1_Ca_BS"/>
</dbReference>
<keyword evidence="2" id="KW-0106">Calcium</keyword>
<dbReference type="PANTHER" id="PTHR23050">
    <property type="entry name" value="CALCIUM BINDING PROTEIN"/>
    <property type="match status" value="1"/>
</dbReference>
<evidence type="ECO:0000256" key="2">
    <source>
        <dbReference type="ARBA" id="ARBA00022837"/>
    </source>
</evidence>
<evidence type="ECO:0000259" key="3">
    <source>
        <dbReference type="PROSITE" id="PS50222"/>
    </source>
</evidence>
<dbReference type="Proteomes" id="UP001208570">
    <property type="component" value="Unassembled WGS sequence"/>
</dbReference>
<organism evidence="4 5">
    <name type="scientific">Paralvinella palmiformis</name>
    <dbReference type="NCBI Taxonomy" id="53620"/>
    <lineage>
        <taxon>Eukaryota</taxon>
        <taxon>Metazoa</taxon>
        <taxon>Spiralia</taxon>
        <taxon>Lophotrochozoa</taxon>
        <taxon>Annelida</taxon>
        <taxon>Polychaeta</taxon>
        <taxon>Sedentaria</taxon>
        <taxon>Canalipalpata</taxon>
        <taxon>Terebellida</taxon>
        <taxon>Terebelliformia</taxon>
        <taxon>Alvinellidae</taxon>
        <taxon>Paralvinella</taxon>
    </lineage>
</organism>